<evidence type="ECO:0000256" key="8">
    <source>
        <dbReference type="ARBA" id="ARBA00022786"/>
    </source>
</evidence>
<keyword evidence="8" id="KW-0833">Ubl conjugation pathway</keyword>
<protein>
    <recommendedName>
        <fullName evidence="4">RING-type E3 ubiquitin transferase</fullName>
        <ecNumber evidence="4">2.3.2.27</ecNumber>
    </recommendedName>
</protein>
<comment type="caution">
    <text evidence="14">The sequence shown here is derived from an EMBL/GenBank/DDBJ whole genome shotgun (WGS) entry which is preliminary data.</text>
</comment>
<evidence type="ECO:0000256" key="2">
    <source>
        <dbReference type="ARBA" id="ARBA00004308"/>
    </source>
</evidence>
<evidence type="ECO:0000256" key="7">
    <source>
        <dbReference type="ARBA" id="ARBA00022771"/>
    </source>
</evidence>
<evidence type="ECO:0000313" key="14">
    <source>
        <dbReference type="EMBL" id="MFH4978143.1"/>
    </source>
</evidence>
<comment type="subcellular location">
    <subcellularLocation>
        <location evidence="2">Endomembrane system</location>
    </subcellularLocation>
</comment>
<keyword evidence="5" id="KW-0808">Transferase</keyword>
<keyword evidence="10 12" id="KW-0472">Membrane</keyword>
<organism evidence="14 15">
    <name type="scientific">Gnathostoma spinigerum</name>
    <dbReference type="NCBI Taxonomy" id="75299"/>
    <lineage>
        <taxon>Eukaryota</taxon>
        <taxon>Metazoa</taxon>
        <taxon>Ecdysozoa</taxon>
        <taxon>Nematoda</taxon>
        <taxon>Chromadorea</taxon>
        <taxon>Rhabditida</taxon>
        <taxon>Spirurina</taxon>
        <taxon>Gnathostomatomorpha</taxon>
        <taxon>Gnathostomatoidea</taxon>
        <taxon>Gnathostomatidae</taxon>
        <taxon>Gnathostoma</taxon>
    </lineage>
</organism>
<evidence type="ECO:0000256" key="5">
    <source>
        <dbReference type="ARBA" id="ARBA00022679"/>
    </source>
</evidence>
<dbReference type="Gene3D" id="3.30.40.10">
    <property type="entry name" value="Zinc/RING finger domain, C3HC4 (zinc finger)"/>
    <property type="match status" value="1"/>
</dbReference>
<dbReference type="PROSITE" id="PS50089">
    <property type="entry name" value="ZF_RING_2"/>
    <property type="match status" value="1"/>
</dbReference>
<dbReference type="PANTHER" id="PTHR12313">
    <property type="entry name" value="E3 UBIQUITIN-PROTEIN LIGASE RNF5-RELATED"/>
    <property type="match status" value="1"/>
</dbReference>
<dbReference type="EC" id="2.3.2.27" evidence="4"/>
<dbReference type="AlphaFoldDB" id="A0ABD6EDR1"/>
<dbReference type="InterPro" id="IPR001841">
    <property type="entry name" value="Znf_RING"/>
</dbReference>
<dbReference type="InterPro" id="IPR017907">
    <property type="entry name" value="Znf_RING_CS"/>
</dbReference>
<keyword evidence="12" id="KW-0812">Transmembrane</keyword>
<feature type="domain" description="RING-type" evidence="13">
    <location>
        <begin position="28"/>
        <end position="69"/>
    </location>
</feature>
<dbReference type="GO" id="GO:0061630">
    <property type="term" value="F:ubiquitin protein ligase activity"/>
    <property type="evidence" value="ECO:0007669"/>
    <property type="project" value="UniProtKB-EC"/>
</dbReference>
<dbReference type="PROSITE" id="PS00518">
    <property type="entry name" value="ZF_RING_1"/>
    <property type="match status" value="1"/>
</dbReference>
<dbReference type="InterPro" id="IPR027370">
    <property type="entry name" value="Znf-RING_euk"/>
</dbReference>
<evidence type="ECO:0000256" key="10">
    <source>
        <dbReference type="ARBA" id="ARBA00023136"/>
    </source>
</evidence>
<comment type="pathway">
    <text evidence="3">Protein modification; protein ubiquitination.</text>
</comment>
<name>A0ABD6EDR1_9BILA</name>
<evidence type="ECO:0000313" key="15">
    <source>
        <dbReference type="Proteomes" id="UP001608902"/>
    </source>
</evidence>
<proteinExistence type="predicted"/>
<keyword evidence="7 11" id="KW-0863">Zinc-finger</keyword>
<evidence type="ECO:0000256" key="3">
    <source>
        <dbReference type="ARBA" id="ARBA00004906"/>
    </source>
</evidence>
<comment type="catalytic activity">
    <reaction evidence="1">
        <text>S-ubiquitinyl-[E2 ubiquitin-conjugating enzyme]-L-cysteine + [acceptor protein]-L-lysine = [E2 ubiquitin-conjugating enzyme]-L-cysteine + N(6)-ubiquitinyl-[acceptor protein]-L-lysine.</text>
        <dbReference type="EC" id="2.3.2.27"/>
    </reaction>
</comment>
<dbReference type="GO" id="GO:0008270">
    <property type="term" value="F:zinc ion binding"/>
    <property type="evidence" value="ECO:0007669"/>
    <property type="project" value="UniProtKB-KW"/>
</dbReference>
<dbReference type="InterPro" id="IPR045103">
    <property type="entry name" value="RNF5/RNF185-like"/>
</dbReference>
<keyword evidence="9" id="KW-0862">Zinc</keyword>
<evidence type="ECO:0000256" key="12">
    <source>
        <dbReference type="SAM" id="Phobius"/>
    </source>
</evidence>
<evidence type="ECO:0000256" key="1">
    <source>
        <dbReference type="ARBA" id="ARBA00000900"/>
    </source>
</evidence>
<evidence type="ECO:0000256" key="6">
    <source>
        <dbReference type="ARBA" id="ARBA00022723"/>
    </source>
</evidence>
<sequence>MSSYSRFERNQKPSASNVITDADSWYECCICLEVAKDPVAITCGHFYCWKCIDMWLSDEKSDGRCPVCKKVISRESDIIPLYGKGPETDGVYSKPRPQARVRVQELGSSSNTQQRVETENTLANALLIGGAAVVGALVGALLSSVFGSSSRSQSKKK</sequence>
<gene>
    <name evidence="14" type="ORF">AB6A40_004852</name>
</gene>
<dbReference type="EMBL" id="JBGFUD010002902">
    <property type="protein sequence ID" value="MFH4978143.1"/>
    <property type="molecule type" value="Genomic_DNA"/>
</dbReference>
<dbReference type="Proteomes" id="UP001608902">
    <property type="component" value="Unassembled WGS sequence"/>
</dbReference>
<reference evidence="14 15" key="1">
    <citation type="submission" date="2024-08" db="EMBL/GenBank/DDBJ databases">
        <title>Gnathostoma spinigerum genome.</title>
        <authorList>
            <person name="Gonzalez-Bertolin B."/>
            <person name="Monzon S."/>
            <person name="Zaballos A."/>
            <person name="Jimenez P."/>
            <person name="Dekumyoy P."/>
            <person name="Varona S."/>
            <person name="Cuesta I."/>
            <person name="Sumanam S."/>
            <person name="Adisakwattana P."/>
            <person name="Gasser R.B."/>
            <person name="Hernandez-Gonzalez A."/>
            <person name="Young N.D."/>
            <person name="Perteguer M.J."/>
        </authorList>
    </citation>
    <scope>NUCLEOTIDE SEQUENCE [LARGE SCALE GENOMIC DNA]</scope>
    <source>
        <strain evidence="14">AL3</strain>
        <tissue evidence="14">Liver</tissue>
    </source>
</reference>
<dbReference type="SUPFAM" id="SSF57850">
    <property type="entry name" value="RING/U-box"/>
    <property type="match status" value="1"/>
</dbReference>
<evidence type="ECO:0000259" key="13">
    <source>
        <dbReference type="PROSITE" id="PS50089"/>
    </source>
</evidence>
<keyword evidence="12" id="KW-1133">Transmembrane helix</keyword>
<accession>A0ABD6EDR1</accession>
<keyword evidence="6" id="KW-0479">Metal-binding</keyword>
<evidence type="ECO:0000256" key="4">
    <source>
        <dbReference type="ARBA" id="ARBA00012483"/>
    </source>
</evidence>
<evidence type="ECO:0000256" key="9">
    <source>
        <dbReference type="ARBA" id="ARBA00022833"/>
    </source>
</evidence>
<evidence type="ECO:0000256" key="11">
    <source>
        <dbReference type="PROSITE-ProRule" id="PRU00175"/>
    </source>
</evidence>
<keyword evidence="15" id="KW-1185">Reference proteome</keyword>
<dbReference type="Pfam" id="PF13445">
    <property type="entry name" value="zf-RING_UBOX"/>
    <property type="match status" value="1"/>
</dbReference>
<feature type="transmembrane region" description="Helical" evidence="12">
    <location>
        <begin position="122"/>
        <end position="147"/>
    </location>
</feature>
<dbReference type="GO" id="GO:0012505">
    <property type="term" value="C:endomembrane system"/>
    <property type="evidence" value="ECO:0007669"/>
    <property type="project" value="UniProtKB-SubCell"/>
</dbReference>
<dbReference type="SMART" id="SM00184">
    <property type="entry name" value="RING"/>
    <property type="match status" value="1"/>
</dbReference>
<dbReference type="InterPro" id="IPR013083">
    <property type="entry name" value="Znf_RING/FYVE/PHD"/>
</dbReference>